<dbReference type="EMBL" id="CP035807">
    <property type="protein sequence ID" value="QEN04258.1"/>
    <property type="molecule type" value="Genomic_DNA"/>
</dbReference>
<comment type="similarity">
    <text evidence="7">Belongs to the class-III pyridoxal-phosphate-dependent aminotransferase family.</text>
</comment>
<keyword evidence="2" id="KW-0032">Aminotransferase</keyword>
<evidence type="ECO:0000256" key="7">
    <source>
        <dbReference type="RuleBase" id="RU003560"/>
    </source>
</evidence>
<dbReference type="InterPro" id="IPR005814">
    <property type="entry name" value="Aminotrans_3"/>
</dbReference>
<dbReference type="InterPro" id="IPR015424">
    <property type="entry name" value="PyrdxlP-dep_Trfase"/>
</dbReference>
<comment type="cofactor">
    <cofactor evidence="1">
        <name>pyridoxal 5'-phosphate</name>
        <dbReference type="ChEBI" id="CHEBI:597326"/>
    </cofactor>
</comment>
<gene>
    <name evidence="8" type="ORF">EW093_05940</name>
</gene>
<dbReference type="AlphaFoldDB" id="A0A5C1QA89"/>
<dbReference type="GO" id="GO:0030170">
    <property type="term" value="F:pyridoxal phosphate binding"/>
    <property type="evidence" value="ECO:0007669"/>
    <property type="project" value="InterPro"/>
</dbReference>
<dbReference type="GO" id="GO:0042802">
    <property type="term" value="F:identical protein binding"/>
    <property type="evidence" value="ECO:0007669"/>
    <property type="project" value="TreeGrafter"/>
</dbReference>
<dbReference type="InterPro" id="IPR015421">
    <property type="entry name" value="PyrdxlP-dep_Trfase_major"/>
</dbReference>
<dbReference type="Gene3D" id="3.90.1150.10">
    <property type="entry name" value="Aspartate Aminotransferase, domain 1"/>
    <property type="match status" value="1"/>
</dbReference>
<evidence type="ECO:0000256" key="3">
    <source>
        <dbReference type="ARBA" id="ARBA00022605"/>
    </source>
</evidence>
<dbReference type="PANTHER" id="PTHR11986:SF79">
    <property type="entry name" value="ACETYLORNITHINE AMINOTRANSFERASE, MITOCHONDRIAL"/>
    <property type="match status" value="1"/>
</dbReference>
<dbReference type="GO" id="GO:0008483">
    <property type="term" value="F:transaminase activity"/>
    <property type="evidence" value="ECO:0007669"/>
    <property type="project" value="UniProtKB-KW"/>
</dbReference>
<dbReference type="PROSITE" id="PS00600">
    <property type="entry name" value="AA_TRANSFER_CLASS_3"/>
    <property type="match status" value="1"/>
</dbReference>
<dbReference type="FunFam" id="3.40.640.10:FF:000004">
    <property type="entry name" value="Acetylornithine aminotransferase"/>
    <property type="match status" value="1"/>
</dbReference>
<dbReference type="Pfam" id="PF00202">
    <property type="entry name" value="Aminotran_3"/>
    <property type="match status" value="1"/>
</dbReference>
<keyword evidence="5 7" id="KW-0663">Pyridoxal phosphate</keyword>
<dbReference type="CDD" id="cd00610">
    <property type="entry name" value="OAT_like"/>
    <property type="match status" value="1"/>
</dbReference>
<dbReference type="PIRSF" id="PIRSF000521">
    <property type="entry name" value="Transaminase_4ab_Lys_Orn"/>
    <property type="match status" value="1"/>
</dbReference>
<accession>A0A5C1QA89</accession>
<dbReference type="NCBIfam" id="NF002325">
    <property type="entry name" value="PRK01278.1"/>
    <property type="match status" value="1"/>
</dbReference>
<dbReference type="InterPro" id="IPR004636">
    <property type="entry name" value="AcOrn/SuccOrn_fam"/>
</dbReference>
<dbReference type="KEGG" id="sper:EW093_05940"/>
<dbReference type="Gene3D" id="3.40.640.10">
    <property type="entry name" value="Type I PLP-dependent aspartate aminotransferase-like (Major domain)"/>
    <property type="match status" value="1"/>
</dbReference>
<proteinExistence type="inferred from homology"/>
<reference evidence="8 9" key="2">
    <citation type="submission" date="2019-09" db="EMBL/GenBank/DDBJ databases">
        <title>Complete Genome Sequence and Methylome Analysis of free living Spirochaetas.</title>
        <authorList>
            <person name="Leshcheva N."/>
            <person name="Mikheeva N."/>
        </authorList>
    </citation>
    <scope>NUCLEOTIDE SEQUENCE [LARGE SCALE GENOMIC DNA]</scope>
    <source>
        <strain evidence="8 9">P</strain>
    </source>
</reference>
<evidence type="ECO:0000313" key="8">
    <source>
        <dbReference type="EMBL" id="QEN04258.1"/>
    </source>
</evidence>
<dbReference type="NCBIfam" id="TIGR00707">
    <property type="entry name" value="argD"/>
    <property type="match status" value="1"/>
</dbReference>
<dbReference type="SUPFAM" id="SSF53383">
    <property type="entry name" value="PLP-dependent transferases"/>
    <property type="match status" value="1"/>
</dbReference>
<evidence type="ECO:0000256" key="1">
    <source>
        <dbReference type="ARBA" id="ARBA00001933"/>
    </source>
</evidence>
<keyword evidence="4" id="KW-0808">Transferase</keyword>
<keyword evidence="9" id="KW-1185">Reference proteome</keyword>
<evidence type="ECO:0000256" key="5">
    <source>
        <dbReference type="ARBA" id="ARBA00022898"/>
    </source>
</evidence>
<keyword evidence="3" id="KW-0028">Amino-acid biosynthesis</keyword>
<name>A0A5C1QA89_9SPIO</name>
<dbReference type="InterPro" id="IPR050103">
    <property type="entry name" value="Class-III_PLP-dep_AT"/>
</dbReference>
<dbReference type="InterPro" id="IPR015422">
    <property type="entry name" value="PyrdxlP-dep_Trfase_small"/>
</dbReference>
<protein>
    <submittedName>
        <fullName evidence="8">Acetylornithine/succinylornithine family transaminase</fullName>
    </submittedName>
</protein>
<comment type="pathway">
    <text evidence="6">Amino-acid biosynthesis.</text>
</comment>
<dbReference type="PANTHER" id="PTHR11986">
    <property type="entry name" value="AMINOTRANSFERASE CLASS III"/>
    <property type="match status" value="1"/>
</dbReference>
<sequence>MSPFVNKPPYPNNYGSDFLVLDRGEGCYIFDKKGNKYLDFGSGISVNALGYGREDLADIAYKQMKKLIHTSNLYATEPALELATKLCKTGNFAAVHFGNSGTEANEAAFKYARAYSQRVKGEGNYKILSFSNAFHGRTFGTMSATPKEKYKAPFYPLVPGFETAEYNSVDDLKKILDSSFAAVIVEPLQGEGGLDSLTKEFCEALHEICLAKDILIISDEVQTGFGRTGELYGYETFGLKPDIITLSKPLAGGLPLSATLIPKKVNDLIKIGEHGTTFGGGPVTTAVALKVMSIINDKEFLDNIKELSSYFKSGLEDIIISCSSALKVKGEGLLLGLQLANPNLIPTVINKCRESGLLILRTGSDSLRFAPPLNITKEEIKTGLDILKKAL</sequence>
<evidence type="ECO:0000256" key="2">
    <source>
        <dbReference type="ARBA" id="ARBA00022576"/>
    </source>
</evidence>
<organism evidence="8 9">
    <name type="scientific">Thiospirochaeta perfilievii</name>
    <dbReference type="NCBI Taxonomy" id="252967"/>
    <lineage>
        <taxon>Bacteria</taxon>
        <taxon>Pseudomonadati</taxon>
        <taxon>Spirochaetota</taxon>
        <taxon>Spirochaetia</taxon>
        <taxon>Spirochaetales</taxon>
        <taxon>Spirochaetaceae</taxon>
        <taxon>Thiospirochaeta</taxon>
    </lineage>
</organism>
<evidence type="ECO:0000256" key="4">
    <source>
        <dbReference type="ARBA" id="ARBA00022679"/>
    </source>
</evidence>
<dbReference type="RefSeq" id="WP_149567506.1">
    <property type="nucleotide sequence ID" value="NZ_CP035807.1"/>
</dbReference>
<dbReference type="Proteomes" id="UP000323824">
    <property type="component" value="Chromosome"/>
</dbReference>
<evidence type="ECO:0000313" key="9">
    <source>
        <dbReference type="Proteomes" id="UP000323824"/>
    </source>
</evidence>
<reference evidence="8 9" key="1">
    <citation type="submission" date="2019-02" db="EMBL/GenBank/DDBJ databases">
        <authorList>
            <person name="Fomenkov A."/>
            <person name="Dubinina G."/>
            <person name="Grabovich M."/>
            <person name="Vincze T."/>
            <person name="Roberts R.J."/>
        </authorList>
    </citation>
    <scope>NUCLEOTIDE SEQUENCE [LARGE SCALE GENOMIC DNA]</scope>
    <source>
        <strain evidence="8 9">P</strain>
    </source>
</reference>
<dbReference type="InterPro" id="IPR049704">
    <property type="entry name" value="Aminotrans_3_PPA_site"/>
</dbReference>
<evidence type="ECO:0000256" key="6">
    <source>
        <dbReference type="ARBA" id="ARBA00029440"/>
    </source>
</evidence>
<dbReference type="OrthoDB" id="9807885at2"/>
<dbReference type="GO" id="GO:0006526">
    <property type="term" value="P:L-arginine biosynthetic process"/>
    <property type="evidence" value="ECO:0007669"/>
    <property type="project" value="UniProtKB-ARBA"/>
</dbReference>